<evidence type="ECO:0000313" key="1">
    <source>
        <dbReference type="EMBL" id="KAF7343025.1"/>
    </source>
</evidence>
<comment type="caution">
    <text evidence="1">The sequence shown here is derived from an EMBL/GenBank/DDBJ whole genome shotgun (WGS) entry which is preliminary data.</text>
</comment>
<protein>
    <submittedName>
        <fullName evidence="1">Uncharacterized protein</fullName>
    </submittedName>
</protein>
<sequence>MIASWLVEGRCLSGLRRLFFTWHTSDISPLQRLVDVSASSLEDVTLSSSFGFSPPPQIVSLAAATALRSISVDIIHINFLPWLVELLQSHNSPRTLCTIILKVFPLHTITPPDWDKLARLLEGDRFPALRTVEFIFSKSSSPLLPAIVTAAETAFVSLAVRGVFKCSKLT</sequence>
<proteinExistence type="predicted"/>
<reference evidence="1" key="1">
    <citation type="submission" date="2020-05" db="EMBL/GenBank/DDBJ databases">
        <title>Mycena genomes resolve the evolution of fungal bioluminescence.</title>
        <authorList>
            <person name="Tsai I.J."/>
        </authorList>
    </citation>
    <scope>NUCLEOTIDE SEQUENCE</scope>
    <source>
        <strain evidence="1">CCC161011</strain>
    </source>
</reference>
<dbReference type="EMBL" id="JACAZI010000016">
    <property type="protein sequence ID" value="KAF7343025.1"/>
    <property type="molecule type" value="Genomic_DNA"/>
</dbReference>
<dbReference type="OrthoDB" id="3069231at2759"/>
<accession>A0A8H6XMK4</accession>
<dbReference type="AlphaFoldDB" id="A0A8H6XMK4"/>
<keyword evidence="2" id="KW-1185">Reference proteome</keyword>
<name>A0A8H6XMK4_9AGAR</name>
<dbReference type="Proteomes" id="UP000620124">
    <property type="component" value="Unassembled WGS sequence"/>
</dbReference>
<evidence type="ECO:0000313" key="2">
    <source>
        <dbReference type="Proteomes" id="UP000620124"/>
    </source>
</evidence>
<gene>
    <name evidence="1" type="ORF">MVEN_01732700</name>
</gene>
<organism evidence="1 2">
    <name type="scientific">Mycena venus</name>
    <dbReference type="NCBI Taxonomy" id="2733690"/>
    <lineage>
        <taxon>Eukaryota</taxon>
        <taxon>Fungi</taxon>
        <taxon>Dikarya</taxon>
        <taxon>Basidiomycota</taxon>
        <taxon>Agaricomycotina</taxon>
        <taxon>Agaricomycetes</taxon>
        <taxon>Agaricomycetidae</taxon>
        <taxon>Agaricales</taxon>
        <taxon>Marasmiineae</taxon>
        <taxon>Mycenaceae</taxon>
        <taxon>Mycena</taxon>
    </lineage>
</organism>